<organism evidence="1 2">
    <name type="scientific">Pleurodeles waltl</name>
    <name type="common">Iberian ribbed newt</name>
    <dbReference type="NCBI Taxonomy" id="8319"/>
    <lineage>
        <taxon>Eukaryota</taxon>
        <taxon>Metazoa</taxon>
        <taxon>Chordata</taxon>
        <taxon>Craniata</taxon>
        <taxon>Vertebrata</taxon>
        <taxon>Euteleostomi</taxon>
        <taxon>Amphibia</taxon>
        <taxon>Batrachia</taxon>
        <taxon>Caudata</taxon>
        <taxon>Salamandroidea</taxon>
        <taxon>Salamandridae</taxon>
        <taxon>Pleurodelinae</taxon>
        <taxon>Pleurodeles</taxon>
    </lineage>
</organism>
<keyword evidence="2" id="KW-1185">Reference proteome</keyword>
<gene>
    <name evidence="1" type="ORF">NDU88_001513</name>
</gene>
<evidence type="ECO:0000313" key="2">
    <source>
        <dbReference type="Proteomes" id="UP001066276"/>
    </source>
</evidence>
<sequence length="87" mass="9333">MAATVAQLVQGGLRWWRPPPCRTVSLCRETGGYTCWGSRCAGKALEDGARPGRCGDGERGLLFDCADRLQGSLPGAVWEGGLILPHY</sequence>
<name>A0AAV7THW6_PLEWA</name>
<reference evidence="1" key="1">
    <citation type="journal article" date="2022" name="bioRxiv">
        <title>Sequencing and chromosome-scale assembly of the giantPleurodeles waltlgenome.</title>
        <authorList>
            <person name="Brown T."/>
            <person name="Elewa A."/>
            <person name="Iarovenko S."/>
            <person name="Subramanian E."/>
            <person name="Araus A.J."/>
            <person name="Petzold A."/>
            <person name="Susuki M."/>
            <person name="Suzuki K.-i.T."/>
            <person name="Hayashi T."/>
            <person name="Toyoda A."/>
            <person name="Oliveira C."/>
            <person name="Osipova E."/>
            <person name="Leigh N.D."/>
            <person name="Simon A."/>
            <person name="Yun M.H."/>
        </authorList>
    </citation>
    <scope>NUCLEOTIDE SEQUENCE</scope>
    <source>
        <strain evidence="1">20211129_DDA</strain>
        <tissue evidence="1">Liver</tissue>
    </source>
</reference>
<protein>
    <submittedName>
        <fullName evidence="1">Uncharacterized protein</fullName>
    </submittedName>
</protein>
<dbReference type="AlphaFoldDB" id="A0AAV7THW6"/>
<evidence type="ECO:0000313" key="1">
    <source>
        <dbReference type="EMBL" id="KAJ1176230.1"/>
    </source>
</evidence>
<dbReference type="Proteomes" id="UP001066276">
    <property type="component" value="Chromosome 3_2"/>
</dbReference>
<accession>A0AAV7THW6</accession>
<proteinExistence type="predicted"/>
<dbReference type="EMBL" id="JANPWB010000006">
    <property type="protein sequence ID" value="KAJ1176230.1"/>
    <property type="molecule type" value="Genomic_DNA"/>
</dbReference>
<comment type="caution">
    <text evidence="1">The sequence shown here is derived from an EMBL/GenBank/DDBJ whole genome shotgun (WGS) entry which is preliminary data.</text>
</comment>